<proteinExistence type="predicted"/>
<reference evidence="5" key="1">
    <citation type="journal article" date="2020" name="Stud. Mycol.">
        <title>101 Dothideomycetes genomes: a test case for predicting lifestyles and emergence of pathogens.</title>
        <authorList>
            <person name="Haridas S."/>
            <person name="Albert R."/>
            <person name="Binder M."/>
            <person name="Bloem J."/>
            <person name="Labutti K."/>
            <person name="Salamov A."/>
            <person name="Andreopoulos B."/>
            <person name="Baker S."/>
            <person name="Barry K."/>
            <person name="Bills G."/>
            <person name="Bluhm B."/>
            <person name="Cannon C."/>
            <person name="Castanera R."/>
            <person name="Culley D."/>
            <person name="Daum C."/>
            <person name="Ezra D."/>
            <person name="Gonzalez J."/>
            <person name="Henrissat B."/>
            <person name="Kuo A."/>
            <person name="Liang C."/>
            <person name="Lipzen A."/>
            <person name="Lutzoni F."/>
            <person name="Magnuson J."/>
            <person name="Mondo S."/>
            <person name="Nolan M."/>
            <person name="Ohm R."/>
            <person name="Pangilinan J."/>
            <person name="Park H.-J."/>
            <person name="Ramirez L."/>
            <person name="Alfaro M."/>
            <person name="Sun H."/>
            <person name="Tritt A."/>
            <person name="Yoshinaga Y."/>
            <person name="Zwiers L.-H."/>
            <person name="Turgeon B."/>
            <person name="Goodwin S."/>
            <person name="Spatafora J."/>
            <person name="Crous P."/>
            <person name="Grigoriev I."/>
        </authorList>
    </citation>
    <scope>NUCLEOTIDE SEQUENCE</scope>
    <source>
        <strain evidence="5">CBS 161.51</strain>
    </source>
</reference>
<feature type="domain" description="Zn(2)-C6 fungal-type" evidence="4">
    <location>
        <begin position="107"/>
        <end position="138"/>
    </location>
</feature>
<dbReference type="OrthoDB" id="2110361at2759"/>
<dbReference type="GO" id="GO:0008270">
    <property type="term" value="F:zinc ion binding"/>
    <property type="evidence" value="ECO:0007669"/>
    <property type="project" value="InterPro"/>
</dbReference>
<dbReference type="PANTHER" id="PTHR46910:SF1">
    <property type="entry name" value="MISCELLANEOUS ZN(II)2CYS6 TRANSCRIPTION FACTOR (EUROFUNG)-RELATED"/>
    <property type="match status" value="1"/>
</dbReference>
<evidence type="ECO:0000259" key="4">
    <source>
        <dbReference type="PROSITE" id="PS50048"/>
    </source>
</evidence>
<sequence>MRTSPQRSSGVSPKTMVPPSSSLFAIAQPVARTTALMAPTLPPLGSRSPGYSSNSNSHSTSPSTGSGSLPEIQNQDAPSLIICPSQISSANLNAQKRAYRQRRKDPSCDACRERKVKCDATETSACSECSSRNHRCQFTKETNRRMSSIKQVQDLQSQIAELTQVNSQLRTNVSDKDPLEIERTDMKRRYSEAQVSTPSVSQRMSVPVLKNFDHVRNNIRKHAQGIFSTPHQNHSVPAESTQGLPEVPLRADFVHLSRSYLQSIHEWYPALHWPTFQHEVDEVYASKSFEGSSREWIGLFFAVLACGTLQPGSGGSSSPSAVSRGSAFFETGTMALQPWPQDLSITHAQAALLLSIFAAENNMQSMGSMWLASAARVAQELQICPEVDCWPPVDSEVRRRVWWAIYVRDRITSLETNRPMLIQEGDCEISLPSTIDDRYIQPNGAFRSRANAVPFTGSVATIHIARLYAPLYQALKSSVILPHALRSFDEQFQSKLLLLPDTYQTDSGALFDAAALPTVFTLLSARFHLYRRNFTPASSPTERVDALNRCTSVAQDTAKYVSRAVHNPQNGDPKKSWNARVAPIANNMVCLHLWRCILVLCLRGEYDAALMCLHLSSAIADVRKVNLACGRNMAFFLDRLLDQIRSDASLQQLENDEEMMAYVSADAQGSLEHSWVWAGTDLNCAASTQTPPHSATQSFGLDEQMKDALPSRAASSAPTNSTTDRDVWGRIDHVIRQLMEEHRQRSTQSPIYYPPPHNPVKRVQLAPDTRSSPKPALSSASRISIANII</sequence>
<keyword evidence="1" id="KW-0479">Metal-binding</keyword>
<protein>
    <recommendedName>
        <fullName evidence="4">Zn(2)-C6 fungal-type domain-containing protein</fullName>
    </recommendedName>
</protein>
<gene>
    <name evidence="5" type="ORF">EJ02DRAFT_440361</name>
</gene>
<dbReference type="Gene3D" id="4.10.240.10">
    <property type="entry name" value="Zn(2)-C6 fungal-type DNA-binding domain"/>
    <property type="match status" value="1"/>
</dbReference>
<dbReference type="GO" id="GO:0003677">
    <property type="term" value="F:DNA binding"/>
    <property type="evidence" value="ECO:0007669"/>
    <property type="project" value="InterPro"/>
</dbReference>
<evidence type="ECO:0000256" key="3">
    <source>
        <dbReference type="SAM" id="MobiDB-lite"/>
    </source>
</evidence>
<accession>A0A6A5TF69</accession>
<dbReference type="SMART" id="SM00906">
    <property type="entry name" value="Fungal_trans"/>
    <property type="match status" value="1"/>
</dbReference>
<dbReference type="CDD" id="cd12148">
    <property type="entry name" value="fungal_TF_MHR"/>
    <property type="match status" value="1"/>
</dbReference>
<dbReference type="PROSITE" id="PS00463">
    <property type="entry name" value="ZN2_CY6_FUNGAL_1"/>
    <property type="match status" value="1"/>
</dbReference>
<feature type="compositionally biased region" description="Low complexity" evidence="3">
    <location>
        <begin position="45"/>
        <end position="68"/>
    </location>
</feature>
<dbReference type="GO" id="GO:0000981">
    <property type="term" value="F:DNA-binding transcription factor activity, RNA polymerase II-specific"/>
    <property type="evidence" value="ECO:0007669"/>
    <property type="project" value="InterPro"/>
</dbReference>
<dbReference type="Pfam" id="PF04082">
    <property type="entry name" value="Fungal_trans"/>
    <property type="match status" value="1"/>
</dbReference>
<name>A0A6A5TF69_9PLEO</name>
<keyword evidence="6" id="KW-1185">Reference proteome</keyword>
<evidence type="ECO:0000313" key="5">
    <source>
        <dbReference type="EMBL" id="KAF1947557.1"/>
    </source>
</evidence>
<dbReference type="InterPro" id="IPR050987">
    <property type="entry name" value="AtrR-like"/>
</dbReference>
<organism evidence="5 6">
    <name type="scientific">Clathrospora elynae</name>
    <dbReference type="NCBI Taxonomy" id="706981"/>
    <lineage>
        <taxon>Eukaryota</taxon>
        <taxon>Fungi</taxon>
        <taxon>Dikarya</taxon>
        <taxon>Ascomycota</taxon>
        <taxon>Pezizomycotina</taxon>
        <taxon>Dothideomycetes</taxon>
        <taxon>Pleosporomycetidae</taxon>
        <taxon>Pleosporales</taxon>
        <taxon>Diademaceae</taxon>
        <taxon>Clathrospora</taxon>
    </lineage>
</organism>
<dbReference type="SMART" id="SM00066">
    <property type="entry name" value="GAL4"/>
    <property type="match status" value="1"/>
</dbReference>
<evidence type="ECO:0000313" key="6">
    <source>
        <dbReference type="Proteomes" id="UP000800038"/>
    </source>
</evidence>
<feature type="region of interest" description="Disordered" evidence="3">
    <location>
        <begin position="1"/>
        <end position="22"/>
    </location>
</feature>
<dbReference type="InterPro" id="IPR001138">
    <property type="entry name" value="Zn2Cys6_DnaBD"/>
</dbReference>
<dbReference type="CDD" id="cd00067">
    <property type="entry name" value="GAL4"/>
    <property type="match status" value="1"/>
</dbReference>
<keyword evidence="2" id="KW-0539">Nucleus</keyword>
<dbReference type="SUPFAM" id="SSF57701">
    <property type="entry name" value="Zn2/Cys6 DNA-binding domain"/>
    <property type="match status" value="1"/>
</dbReference>
<evidence type="ECO:0000256" key="1">
    <source>
        <dbReference type="ARBA" id="ARBA00022723"/>
    </source>
</evidence>
<dbReference type="Proteomes" id="UP000800038">
    <property type="component" value="Unassembled WGS sequence"/>
</dbReference>
<dbReference type="PANTHER" id="PTHR46910">
    <property type="entry name" value="TRANSCRIPTION FACTOR PDR1"/>
    <property type="match status" value="1"/>
</dbReference>
<feature type="region of interest" description="Disordered" evidence="3">
    <location>
        <begin position="37"/>
        <end position="73"/>
    </location>
</feature>
<dbReference type="EMBL" id="ML975998">
    <property type="protein sequence ID" value="KAF1947557.1"/>
    <property type="molecule type" value="Genomic_DNA"/>
</dbReference>
<evidence type="ECO:0000256" key="2">
    <source>
        <dbReference type="ARBA" id="ARBA00023242"/>
    </source>
</evidence>
<dbReference type="InterPro" id="IPR007219">
    <property type="entry name" value="XnlR_reg_dom"/>
</dbReference>
<dbReference type="Pfam" id="PF00172">
    <property type="entry name" value="Zn_clus"/>
    <property type="match status" value="1"/>
</dbReference>
<dbReference type="GO" id="GO:0006351">
    <property type="term" value="P:DNA-templated transcription"/>
    <property type="evidence" value="ECO:0007669"/>
    <property type="project" value="InterPro"/>
</dbReference>
<dbReference type="InterPro" id="IPR036864">
    <property type="entry name" value="Zn2-C6_fun-type_DNA-bd_sf"/>
</dbReference>
<dbReference type="PROSITE" id="PS50048">
    <property type="entry name" value="ZN2_CY6_FUNGAL_2"/>
    <property type="match status" value="1"/>
</dbReference>
<dbReference type="AlphaFoldDB" id="A0A6A5TF69"/>